<sequence length="738" mass="83215">MQSLCTIPADVQSLVLNYLNASDLFRLMLTSHAMNTSISHNKQLWAGYARRGLSNCQQRLIPHRILKSFQDASGLDVQTWVRHALSLDSNYASGAFTAHRIFSKATYSVTWLRLIRGRWCLVASSNLNESRLTLWDLSSGSEGPHRCAQIFLPGPIMDGQVDDASNTIRVAVTIGSSDTYIQILSVGQVDGRPKINALRDIPGFAHTLLLRGPLVGVASMNGDDAFPLLVEWTTGKVAVMGPVSLVESANYHVVNKHWPCHAMTCWKEYIVLVLQKEIQVYERPNFASFQQSRCATLTSVHPLNFIRRKCVTSWVAEAHFLDFGMWDQSIYGLDQSFRDLTLHILIRDNSGYVCLCDLTCSNDGRPTLTLSRLPSDQPMGGLISEFVDQIIVGSTGSKILFKHSAFSPVSQMSIADIQTPFLPREYLVSKESGSSVIQNHRYISVEHLPQLQFWSCTDFDDARGIFVTGNSRGDLCVGRFVKEHILSASSIVDSLPEAEGHPVERNFVQMKLPMYYEYASAVAQGQLPSPLFQTITQSWGLVGGQPFTVPGWSSNWHAFQNLHRWVVPHLRWGGSDIYFSYCGNDSHFSGHEAITTILRHTYNIVGEVHPILYCEDDHDIVIFRVGQRYYLYCWQRRCEDDDNAYALNVYAFTQTPHNSIGILETRYFGRFRGLRPFYSEPNIVSSRQELQINMYDEILHDAIFLGEEGSDKTCSVKDGHIAIQGVRNVTRRKFKTAD</sequence>
<dbReference type="SUPFAM" id="SSF81383">
    <property type="entry name" value="F-box domain"/>
    <property type="match status" value="1"/>
</dbReference>
<dbReference type="AlphaFoldDB" id="A0A4Y7QKY1"/>
<dbReference type="InterPro" id="IPR036047">
    <property type="entry name" value="F-box-like_dom_sf"/>
</dbReference>
<name>A0A4Y7QKY1_9AGAM</name>
<evidence type="ECO:0000313" key="3">
    <source>
        <dbReference type="Proteomes" id="UP000294933"/>
    </source>
</evidence>
<dbReference type="Proteomes" id="UP000294933">
    <property type="component" value="Unassembled WGS sequence"/>
</dbReference>
<dbReference type="OrthoDB" id="2786194at2759"/>
<protein>
    <recommendedName>
        <fullName evidence="1">F-box domain-containing protein</fullName>
    </recommendedName>
</protein>
<evidence type="ECO:0000259" key="1">
    <source>
        <dbReference type="PROSITE" id="PS50181"/>
    </source>
</evidence>
<keyword evidence="3" id="KW-1185">Reference proteome</keyword>
<dbReference type="PROSITE" id="PS50181">
    <property type="entry name" value="FBOX"/>
    <property type="match status" value="1"/>
</dbReference>
<evidence type="ECO:0000313" key="2">
    <source>
        <dbReference type="EMBL" id="TDL27881.1"/>
    </source>
</evidence>
<dbReference type="InterPro" id="IPR001810">
    <property type="entry name" value="F-box_dom"/>
</dbReference>
<organism evidence="2 3">
    <name type="scientific">Rickenella mellea</name>
    <dbReference type="NCBI Taxonomy" id="50990"/>
    <lineage>
        <taxon>Eukaryota</taxon>
        <taxon>Fungi</taxon>
        <taxon>Dikarya</taxon>
        <taxon>Basidiomycota</taxon>
        <taxon>Agaricomycotina</taxon>
        <taxon>Agaricomycetes</taxon>
        <taxon>Hymenochaetales</taxon>
        <taxon>Rickenellaceae</taxon>
        <taxon>Rickenella</taxon>
    </lineage>
</organism>
<proteinExistence type="predicted"/>
<gene>
    <name evidence="2" type="ORF">BD410DRAFT_761081</name>
</gene>
<dbReference type="VEuPathDB" id="FungiDB:BD410DRAFT_761081"/>
<dbReference type="EMBL" id="ML170158">
    <property type="protein sequence ID" value="TDL27881.1"/>
    <property type="molecule type" value="Genomic_DNA"/>
</dbReference>
<accession>A0A4Y7QKY1</accession>
<reference evidence="2 3" key="1">
    <citation type="submission" date="2018-06" db="EMBL/GenBank/DDBJ databases">
        <title>A transcriptomic atlas of mushroom development highlights an independent origin of complex multicellularity.</title>
        <authorList>
            <consortium name="DOE Joint Genome Institute"/>
            <person name="Krizsan K."/>
            <person name="Almasi E."/>
            <person name="Merenyi Z."/>
            <person name="Sahu N."/>
            <person name="Viragh M."/>
            <person name="Koszo T."/>
            <person name="Mondo S."/>
            <person name="Kiss B."/>
            <person name="Balint B."/>
            <person name="Kues U."/>
            <person name="Barry K."/>
            <person name="Hegedus J.C."/>
            <person name="Henrissat B."/>
            <person name="Johnson J."/>
            <person name="Lipzen A."/>
            <person name="Ohm R."/>
            <person name="Nagy I."/>
            <person name="Pangilinan J."/>
            <person name="Yan J."/>
            <person name="Xiong Y."/>
            <person name="Grigoriev I.V."/>
            <person name="Hibbett D.S."/>
            <person name="Nagy L.G."/>
        </authorList>
    </citation>
    <scope>NUCLEOTIDE SEQUENCE [LARGE SCALE GENOMIC DNA]</scope>
    <source>
        <strain evidence="2 3">SZMC22713</strain>
    </source>
</reference>
<feature type="domain" description="F-box" evidence="1">
    <location>
        <begin position="1"/>
        <end position="48"/>
    </location>
</feature>